<organism evidence="2 3">
    <name type="scientific">Labilithrix luteola</name>
    <dbReference type="NCBI Taxonomy" id="1391654"/>
    <lineage>
        <taxon>Bacteria</taxon>
        <taxon>Pseudomonadati</taxon>
        <taxon>Myxococcota</taxon>
        <taxon>Polyangia</taxon>
        <taxon>Polyangiales</taxon>
        <taxon>Labilitrichaceae</taxon>
        <taxon>Labilithrix</taxon>
    </lineage>
</organism>
<proteinExistence type="predicted"/>
<accession>A0A0K1PXF5</accession>
<reference evidence="2 3" key="1">
    <citation type="submission" date="2015-08" db="EMBL/GenBank/DDBJ databases">
        <authorList>
            <person name="Babu N.S."/>
            <person name="Beckwith C.J."/>
            <person name="Beseler K.G."/>
            <person name="Brison A."/>
            <person name="Carone J.V."/>
            <person name="Caskin T.P."/>
            <person name="Diamond M."/>
            <person name="Durham M.E."/>
            <person name="Foxe J.M."/>
            <person name="Go M."/>
            <person name="Henderson B.A."/>
            <person name="Jones I.B."/>
            <person name="McGettigan J.A."/>
            <person name="Micheletti S.J."/>
            <person name="Nasrallah M.E."/>
            <person name="Ortiz D."/>
            <person name="Piller C.R."/>
            <person name="Privatt S.R."/>
            <person name="Schneider S.L."/>
            <person name="Sharp S."/>
            <person name="Smith T.C."/>
            <person name="Stanton J.D."/>
            <person name="Ullery H.E."/>
            <person name="Wilson R.J."/>
            <person name="Serrano M.G."/>
            <person name="Buck G."/>
            <person name="Lee V."/>
            <person name="Wang Y."/>
            <person name="Carvalho R."/>
            <person name="Voegtly L."/>
            <person name="Shi R."/>
            <person name="Duckworth R."/>
            <person name="Johnson A."/>
            <person name="Loviza R."/>
            <person name="Walstead R."/>
            <person name="Shah Z."/>
            <person name="Kiflezghi M."/>
            <person name="Wade K."/>
            <person name="Ball S.L."/>
            <person name="Bradley K.W."/>
            <person name="Asai D.J."/>
            <person name="Bowman C.A."/>
            <person name="Russell D.A."/>
            <person name="Pope W.H."/>
            <person name="Jacobs-Sera D."/>
            <person name="Hendrix R.W."/>
            <person name="Hatfull G.F."/>
        </authorList>
    </citation>
    <scope>NUCLEOTIDE SEQUENCE [LARGE SCALE GENOMIC DNA]</scope>
    <source>
        <strain evidence="2 3">DSM 27648</strain>
    </source>
</reference>
<name>A0A0K1PXF5_9BACT</name>
<evidence type="ECO:0000313" key="3">
    <source>
        <dbReference type="Proteomes" id="UP000064967"/>
    </source>
</evidence>
<feature type="region of interest" description="Disordered" evidence="1">
    <location>
        <begin position="94"/>
        <end position="145"/>
    </location>
</feature>
<gene>
    <name evidence="2" type="ORF">AKJ09_04483</name>
</gene>
<protein>
    <submittedName>
        <fullName evidence="2">Uncharacterized protein</fullName>
    </submittedName>
</protein>
<keyword evidence="3" id="KW-1185">Reference proteome</keyword>
<dbReference type="AlphaFoldDB" id="A0A0K1PXF5"/>
<dbReference type="InterPro" id="IPR011990">
    <property type="entry name" value="TPR-like_helical_dom_sf"/>
</dbReference>
<dbReference type="EMBL" id="CP012333">
    <property type="protein sequence ID" value="AKU97819.1"/>
    <property type="molecule type" value="Genomic_DNA"/>
</dbReference>
<dbReference type="Gene3D" id="1.25.40.10">
    <property type="entry name" value="Tetratricopeptide repeat domain"/>
    <property type="match status" value="1"/>
</dbReference>
<evidence type="ECO:0000256" key="1">
    <source>
        <dbReference type="SAM" id="MobiDB-lite"/>
    </source>
</evidence>
<dbReference type="RefSeq" id="WP_146648899.1">
    <property type="nucleotide sequence ID" value="NZ_CP012333.1"/>
</dbReference>
<dbReference type="KEGG" id="llu:AKJ09_04483"/>
<sequence>MSEMKPLLDSEMPEELARVLRSARADGPPQDEPVAARALAAVAAHRAAASNADRTTSSGLPFTKTLLAFVVAGSVGVMSFLATRVDVRVPHGAEPSPITLPSEPTAAPVPPSPTTSESVSVDDLPSAPVQAPAKTTASRSATRGASELDLEDELAIIDAARAALAAKQPETTLKQVQTYARRFHGGHFSEEAQALEIQALAAMGRRDEAAIKGQRFLDSHPGSAYERRVRSALATGVTP</sequence>
<evidence type="ECO:0000313" key="2">
    <source>
        <dbReference type="EMBL" id="AKU97819.1"/>
    </source>
</evidence>
<dbReference type="STRING" id="1391654.AKJ09_04483"/>
<feature type="compositionally biased region" description="Polar residues" evidence="1">
    <location>
        <begin position="133"/>
        <end position="143"/>
    </location>
</feature>
<dbReference type="Proteomes" id="UP000064967">
    <property type="component" value="Chromosome"/>
</dbReference>